<dbReference type="InterPro" id="IPR012281">
    <property type="entry name" value="Phospholipid_synth_PlsX-like"/>
</dbReference>
<evidence type="ECO:0000313" key="12">
    <source>
        <dbReference type="Proteomes" id="UP000320585"/>
    </source>
</evidence>
<dbReference type="GO" id="GO:0006633">
    <property type="term" value="P:fatty acid biosynthetic process"/>
    <property type="evidence" value="ECO:0007669"/>
    <property type="project" value="UniProtKB-UniRule"/>
</dbReference>
<dbReference type="AlphaFoldDB" id="A0A8D5A5G8"/>
<dbReference type="KEGG" id="dho:Dia5BBH33_06960"/>
<comment type="catalytic activity">
    <reaction evidence="1 10">
        <text>a fatty acyl-[ACP] + phosphate = an acyl phosphate + holo-[ACP]</text>
        <dbReference type="Rhea" id="RHEA:42292"/>
        <dbReference type="Rhea" id="RHEA-COMP:9685"/>
        <dbReference type="Rhea" id="RHEA-COMP:14125"/>
        <dbReference type="ChEBI" id="CHEBI:43474"/>
        <dbReference type="ChEBI" id="CHEBI:59918"/>
        <dbReference type="ChEBI" id="CHEBI:64479"/>
        <dbReference type="ChEBI" id="CHEBI:138651"/>
        <dbReference type="EC" id="2.3.1.274"/>
    </reaction>
</comment>
<dbReference type="GeneID" id="92715916"/>
<dbReference type="PIRSF" id="PIRSF002465">
    <property type="entry name" value="Phsphlp_syn_PlsX"/>
    <property type="match status" value="1"/>
</dbReference>
<sequence length="354" mass="37547">MEKIAVDAMGGDFAPLEIVLGSIQAVREFKIPVVLVGDKEQILTILKNNHEENNPLIEIHHASEVIEMGEHPGLAYRKKKDASVSVGARLVRAKECGALVAPGSTGAAVTAGLLGIGRIKGIERPAILTPIPNEKGRYTYLIDSGASAQPKVETYVQNAILGYIYASKVAGIKNPRIGLLNIGEEDTKGSPLVTEANKVLQNQSIIPFSGNAEGRDIMTGEFDVVVTDGFTGNVVLKFGEGAGKLVKTLLKDAVTKGGIRAKIGALLLAPALKKYLAKPMDYAEYGGAPLLGINGGLIICHGASKAKAIKNAIRMAEDVCKENLDKVVTETLAQLNESTKAESEEEKSVTDKEI</sequence>
<evidence type="ECO:0000256" key="5">
    <source>
        <dbReference type="ARBA" id="ARBA00023098"/>
    </source>
</evidence>
<reference evidence="12" key="1">
    <citation type="submission" date="2019-05" db="EMBL/GenBank/DDBJ databases">
        <title>Complete genome sequencing of Dialister sp. strain 5BBH33.</title>
        <authorList>
            <person name="Sakamoto M."/>
            <person name="Murakami T."/>
            <person name="Mori H."/>
        </authorList>
    </citation>
    <scope>NUCLEOTIDE SEQUENCE [LARGE SCALE GENOMIC DNA]</scope>
    <source>
        <strain evidence="12">5BBH33</strain>
    </source>
</reference>
<comment type="function">
    <text evidence="10">Catalyzes the reversible formation of acyl-phosphate (acyl-PO(4)) from acyl-[acyl-carrier-protein] (acyl-ACP). This enzyme utilizes acyl-ACP as fatty acyl donor, but not acyl-CoA.</text>
</comment>
<keyword evidence="3 10" id="KW-0444">Lipid biosynthesis</keyword>
<evidence type="ECO:0000256" key="9">
    <source>
        <dbReference type="ARBA" id="ARBA00046608"/>
    </source>
</evidence>
<comment type="subcellular location">
    <subcellularLocation>
        <location evidence="10">Cytoplasm</location>
    </subcellularLocation>
    <text evidence="10">Associated with the membrane possibly through PlsY.</text>
</comment>
<dbReference type="OrthoDB" id="9806408at2"/>
<dbReference type="Gene3D" id="3.40.718.10">
    <property type="entry name" value="Isopropylmalate Dehydrogenase"/>
    <property type="match status" value="1"/>
</dbReference>
<proteinExistence type="inferred from homology"/>
<dbReference type="GO" id="GO:0005737">
    <property type="term" value="C:cytoplasm"/>
    <property type="evidence" value="ECO:0007669"/>
    <property type="project" value="UniProtKB-SubCell"/>
</dbReference>
<organism evidence="11 12">
    <name type="scientific">Dialister hominis</name>
    <dbReference type="NCBI Taxonomy" id="2582419"/>
    <lineage>
        <taxon>Bacteria</taxon>
        <taxon>Bacillati</taxon>
        <taxon>Bacillota</taxon>
        <taxon>Negativicutes</taxon>
        <taxon>Veillonellales</taxon>
        <taxon>Veillonellaceae</taxon>
        <taxon>Dialister</taxon>
    </lineage>
</organism>
<dbReference type="GO" id="GO:0008654">
    <property type="term" value="P:phospholipid biosynthetic process"/>
    <property type="evidence" value="ECO:0007669"/>
    <property type="project" value="UniProtKB-KW"/>
</dbReference>
<dbReference type="Proteomes" id="UP000320585">
    <property type="component" value="Chromosome"/>
</dbReference>
<keyword evidence="11" id="KW-0012">Acyltransferase</keyword>
<dbReference type="NCBIfam" id="TIGR00182">
    <property type="entry name" value="plsX"/>
    <property type="match status" value="1"/>
</dbReference>
<evidence type="ECO:0000256" key="10">
    <source>
        <dbReference type="HAMAP-Rule" id="MF_00019"/>
    </source>
</evidence>
<evidence type="ECO:0000256" key="6">
    <source>
        <dbReference type="ARBA" id="ARBA00023209"/>
    </source>
</evidence>
<dbReference type="InterPro" id="IPR003664">
    <property type="entry name" value="FA_synthesis"/>
</dbReference>
<dbReference type="Pfam" id="PF02504">
    <property type="entry name" value="FA_synthesis"/>
    <property type="match status" value="1"/>
</dbReference>
<dbReference type="EMBL" id="AP019697">
    <property type="protein sequence ID" value="BBK24761.1"/>
    <property type="molecule type" value="Genomic_DNA"/>
</dbReference>
<evidence type="ECO:0000313" key="11">
    <source>
        <dbReference type="EMBL" id="BBK24761.1"/>
    </source>
</evidence>
<dbReference type="RefSeq" id="WP_022382654.1">
    <property type="nucleotide sequence ID" value="NZ_AP019697.1"/>
</dbReference>
<comment type="pathway">
    <text evidence="10">Lipid metabolism; phospholipid metabolism.</text>
</comment>
<evidence type="ECO:0000256" key="4">
    <source>
        <dbReference type="ARBA" id="ARBA00022679"/>
    </source>
</evidence>
<accession>A0A8D5A5G8</accession>
<name>A0A8D5A5G8_9FIRM</name>
<dbReference type="SUPFAM" id="SSF53659">
    <property type="entry name" value="Isocitrate/Isopropylmalate dehydrogenase-like"/>
    <property type="match status" value="1"/>
</dbReference>
<dbReference type="UniPathway" id="UPA00085"/>
<evidence type="ECO:0000256" key="1">
    <source>
        <dbReference type="ARBA" id="ARBA00001232"/>
    </source>
</evidence>
<dbReference type="PANTHER" id="PTHR30100">
    <property type="entry name" value="FATTY ACID/PHOSPHOLIPID SYNTHESIS PROTEIN PLSX"/>
    <property type="match status" value="1"/>
</dbReference>
<protein>
    <recommendedName>
        <fullName evidence="8 10">Phosphate acyltransferase</fullName>
        <ecNumber evidence="8 10">2.3.1.274</ecNumber>
    </recommendedName>
    <alternativeName>
        <fullName evidence="10">Acyl-ACP phosphotransacylase</fullName>
    </alternativeName>
    <alternativeName>
        <fullName evidence="10">Acyl-[acyl-carrier-protein]--phosphate acyltransferase</fullName>
    </alternativeName>
    <alternativeName>
        <fullName evidence="10">Phosphate-acyl-ACP acyltransferase</fullName>
    </alternativeName>
</protein>
<comment type="similarity">
    <text evidence="10">Belongs to the PlsX family.</text>
</comment>
<dbReference type="EC" id="2.3.1.274" evidence="8 10"/>
<keyword evidence="12" id="KW-1185">Reference proteome</keyword>
<keyword evidence="2 10" id="KW-0963">Cytoplasm</keyword>
<dbReference type="GO" id="GO:0043811">
    <property type="term" value="F:phosphate:acyl-[acyl carrier protein] acyltransferase activity"/>
    <property type="evidence" value="ECO:0007669"/>
    <property type="project" value="UniProtKB-UniRule"/>
</dbReference>
<gene>
    <name evidence="10" type="primary">plsX</name>
    <name evidence="11" type="ORF">Dia5BBH33_06960</name>
</gene>
<keyword evidence="6 10" id="KW-0594">Phospholipid biosynthesis</keyword>
<keyword evidence="7 10" id="KW-1208">Phospholipid metabolism</keyword>
<evidence type="ECO:0000256" key="7">
    <source>
        <dbReference type="ARBA" id="ARBA00023264"/>
    </source>
</evidence>
<comment type="subunit">
    <text evidence="9 10">Homodimer. Probably interacts with PlsY.</text>
</comment>
<evidence type="ECO:0000256" key="2">
    <source>
        <dbReference type="ARBA" id="ARBA00022490"/>
    </source>
</evidence>
<dbReference type="HAMAP" id="MF_00019">
    <property type="entry name" value="PlsX"/>
    <property type="match status" value="1"/>
</dbReference>
<evidence type="ECO:0000256" key="3">
    <source>
        <dbReference type="ARBA" id="ARBA00022516"/>
    </source>
</evidence>
<keyword evidence="5 10" id="KW-0443">Lipid metabolism</keyword>
<dbReference type="PANTHER" id="PTHR30100:SF1">
    <property type="entry name" value="PHOSPHATE ACYLTRANSFERASE"/>
    <property type="match status" value="1"/>
</dbReference>
<keyword evidence="4 10" id="KW-0808">Transferase</keyword>
<evidence type="ECO:0000256" key="8">
    <source>
        <dbReference type="ARBA" id="ARBA00024069"/>
    </source>
</evidence>